<dbReference type="RefSeq" id="WP_154175145.1">
    <property type="nucleotide sequence ID" value="NZ_WJXZ01000006.1"/>
</dbReference>
<evidence type="ECO:0000313" key="2">
    <source>
        <dbReference type="Proteomes" id="UP000441754"/>
    </source>
</evidence>
<protein>
    <submittedName>
        <fullName evidence="1">Uncharacterized protein</fullName>
    </submittedName>
</protein>
<comment type="caution">
    <text evidence="1">The sequence shown here is derived from an EMBL/GenBank/DDBJ whole genome shotgun (WGS) entry which is preliminary data.</text>
</comment>
<proteinExistence type="predicted"/>
<gene>
    <name evidence="1" type="ORF">GJJ30_10680</name>
</gene>
<keyword evidence="2" id="KW-1185">Reference proteome</keyword>
<dbReference type="Proteomes" id="UP000441754">
    <property type="component" value="Unassembled WGS sequence"/>
</dbReference>
<evidence type="ECO:0000313" key="1">
    <source>
        <dbReference type="EMBL" id="MRS61752.1"/>
    </source>
</evidence>
<organism evidence="1 2">
    <name type="scientific">Larkinella terrae</name>
    <dbReference type="NCBI Taxonomy" id="2025311"/>
    <lineage>
        <taxon>Bacteria</taxon>
        <taxon>Pseudomonadati</taxon>
        <taxon>Bacteroidota</taxon>
        <taxon>Cytophagia</taxon>
        <taxon>Cytophagales</taxon>
        <taxon>Spirosomataceae</taxon>
        <taxon>Larkinella</taxon>
    </lineage>
</organism>
<sequence>MTKRSQPALPAPLWSDERLEAASAYLQSQWRFTTWQSFLEALAAARTESDLRRILVEVNRDKLPDDVHPDRARCYVIDRAKELGIRLSKRGGFRWVDD</sequence>
<dbReference type="AlphaFoldDB" id="A0A7K0EJ39"/>
<reference evidence="1 2" key="1">
    <citation type="journal article" date="2018" name="Antonie Van Leeuwenhoek">
        <title>Larkinella terrae sp. nov., isolated from soil on Jeju Island, South Korea.</title>
        <authorList>
            <person name="Ten L.N."/>
            <person name="Jeon J."/>
            <person name="Park S.J."/>
            <person name="Park S."/>
            <person name="Lee S.Y."/>
            <person name="Kim M.K."/>
            <person name="Jung H.Y."/>
        </authorList>
    </citation>
    <scope>NUCLEOTIDE SEQUENCE [LARGE SCALE GENOMIC DNA]</scope>
    <source>
        <strain evidence="1 2">KCTC 52001</strain>
    </source>
</reference>
<accession>A0A7K0EJ39</accession>
<dbReference type="EMBL" id="WJXZ01000006">
    <property type="protein sequence ID" value="MRS61752.1"/>
    <property type="molecule type" value="Genomic_DNA"/>
</dbReference>
<name>A0A7K0EJ39_9BACT</name>